<proteinExistence type="inferred from homology"/>
<dbReference type="SUPFAM" id="SSF54637">
    <property type="entry name" value="Thioesterase/thiol ester dehydrase-isomerase"/>
    <property type="match status" value="1"/>
</dbReference>
<dbReference type="RefSeq" id="WP_342372283.1">
    <property type="nucleotide sequence ID" value="NZ_CP115965.1"/>
</dbReference>
<dbReference type="InterPro" id="IPR006683">
    <property type="entry name" value="Thioestr_dom"/>
</dbReference>
<dbReference type="EMBL" id="CP115965">
    <property type="protein sequence ID" value="WZW98157.1"/>
    <property type="molecule type" value="Genomic_DNA"/>
</dbReference>
<dbReference type="Gene3D" id="3.10.129.10">
    <property type="entry name" value="Hotdog Thioesterase"/>
    <property type="match status" value="1"/>
</dbReference>
<dbReference type="InterPro" id="IPR003736">
    <property type="entry name" value="PAAI_dom"/>
</dbReference>
<accession>A0ABZ3C7A7</accession>
<dbReference type="PANTHER" id="PTHR21660:SF1">
    <property type="entry name" value="ACYL-COENZYME A THIOESTERASE 13"/>
    <property type="match status" value="1"/>
</dbReference>
<reference evidence="4 5" key="1">
    <citation type="journal article" date="2023" name="Environ Microbiome">
        <title>A coral-associated actinobacterium mitigates coral bleaching under heat stress.</title>
        <authorList>
            <person name="Li J."/>
            <person name="Zou Y."/>
            <person name="Li Q."/>
            <person name="Zhang J."/>
            <person name="Bourne D.G."/>
            <person name="Lyu Y."/>
            <person name="Liu C."/>
            <person name="Zhang S."/>
        </authorList>
    </citation>
    <scope>NUCLEOTIDE SEQUENCE [LARGE SCALE GENOMIC DNA]</scope>
    <source>
        <strain evidence="4 5">SCSIO 13291</strain>
    </source>
</reference>
<evidence type="ECO:0000313" key="5">
    <source>
        <dbReference type="Proteomes" id="UP001434337"/>
    </source>
</evidence>
<keyword evidence="2" id="KW-0378">Hydrolase</keyword>
<dbReference type="PANTHER" id="PTHR21660">
    <property type="entry name" value="THIOESTERASE SUPERFAMILY MEMBER-RELATED"/>
    <property type="match status" value="1"/>
</dbReference>
<dbReference type="Proteomes" id="UP001434337">
    <property type="component" value="Chromosome"/>
</dbReference>
<keyword evidence="5" id="KW-1185">Reference proteome</keyword>
<protein>
    <submittedName>
        <fullName evidence="4">PaaI family thioesterase</fullName>
    </submittedName>
</protein>
<feature type="domain" description="Thioesterase" evidence="3">
    <location>
        <begin position="33"/>
        <end position="109"/>
    </location>
</feature>
<evidence type="ECO:0000259" key="3">
    <source>
        <dbReference type="Pfam" id="PF03061"/>
    </source>
</evidence>
<dbReference type="InterPro" id="IPR039298">
    <property type="entry name" value="ACOT13"/>
</dbReference>
<evidence type="ECO:0000313" key="4">
    <source>
        <dbReference type="EMBL" id="WZW98157.1"/>
    </source>
</evidence>
<organism evidence="4 5">
    <name type="scientific">Propioniciclava soli</name>
    <dbReference type="NCBI Taxonomy" id="2775081"/>
    <lineage>
        <taxon>Bacteria</taxon>
        <taxon>Bacillati</taxon>
        <taxon>Actinomycetota</taxon>
        <taxon>Actinomycetes</taxon>
        <taxon>Propionibacteriales</taxon>
        <taxon>Propionibacteriaceae</taxon>
        <taxon>Propioniciclava</taxon>
    </lineage>
</organism>
<dbReference type="Pfam" id="PF03061">
    <property type="entry name" value="4HBT"/>
    <property type="match status" value="1"/>
</dbReference>
<gene>
    <name evidence="4" type="ORF">PCC79_14895</name>
</gene>
<dbReference type="InterPro" id="IPR029069">
    <property type="entry name" value="HotDog_dom_sf"/>
</dbReference>
<name>A0ABZ3C7A7_9ACTN</name>
<dbReference type="NCBIfam" id="TIGR00369">
    <property type="entry name" value="unchar_dom_1"/>
    <property type="match status" value="1"/>
</dbReference>
<evidence type="ECO:0000256" key="1">
    <source>
        <dbReference type="ARBA" id="ARBA00008324"/>
    </source>
</evidence>
<sequence length="121" mass="12669">MSETQPFADHLGITVDDTTVRVTTTERHANVSGTVHGGLIATLVDMAMGRTVRDQIDEDQSAATLQLSLTYLNPAEPGDTLIATAEIGKRGKAVVLLSAEVVTDDGRDIAEAVGTFTISGS</sequence>
<evidence type="ECO:0000256" key="2">
    <source>
        <dbReference type="ARBA" id="ARBA00022801"/>
    </source>
</evidence>
<comment type="similarity">
    <text evidence="1">Belongs to the thioesterase PaaI family.</text>
</comment>
<dbReference type="CDD" id="cd03443">
    <property type="entry name" value="PaaI_thioesterase"/>
    <property type="match status" value="1"/>
</dbReference>